<evidence type="ECO:0000313" key="10">
    <source>
        <dbReference type="Proteomes" id="UP000639772"/>
    </source>
</evidence>
<dbReference type="GO" id="GO:0005886">
    <property type="term" value="C:plasma membrane"/>
    <property type="evidence" value="ECO:0007669"/>
    <property type="project" value="UniProtKB-SubCell"/>
</dbReference>
<name>A0A835R8D4_VANPL</name>
<evidence type="ECO:0000256" key="5">
    <source>
        <dbReference type="ARBA" id="ARBA00023224"/>
    </source>
</evidence>
<organism evidence="9 10">
    <name type="scientific">Vanilla planifolia</name>
    <name type="common">Vanilla</name>
    <dbReference type="NCBI Taxonomy" id="51239"/>
    <lineage>
        <taxon>Eukaryota</taxon>
        <taxon>Viridiplantae</taxon>
        <taxon>Streptophyta</taxon>
        <taxon>Embryophyta</taxon>
        <taxon>Tracheophyta</taxon>
        <taxon>Spermatophyta</taxon>
        <taxon>Magnoliopsida</taxon>
        <taxon>Liliopsida</taxon>
        <taxon>Asparagales</taxon>
        <taxon>Orchidaceae</taxon>
        <taxon>Vanilloideae</taxon>
        <taxon>Vanilleae</taxon>
        <taxon>Vanilla</taxon>
    </lineage>
</organism>
<sequence length="121" mass="13336">MTGGTPTIEASAAPDVNGRTEAAAAVRPPRVGNFIGRHRLSAAIGRLDQEIQSLESELEELDRLDPSSAACIDVFSSMEGVPDGLLPITRGPENSSWERWFQPVRGSRNRKWWNNRDSNFS</sequence>
<accession>A0A835R8D4</accession>
<dbReference type="Proteomes" id="UP000639772">
    <property type="component" value="Unassembled WGS sequence"/>
</dbReference>
<gene>
    <name evidence="9" type="ORF">HPP92_009961</name>
</gene>
<dbReference type="AlphaFoldDB" id="A0A835R8D4"/>
<comment type="subcellular location">
    <subcellularLocation>
        <location evidence="1">Cell membrane</location>
    </subcellularLocation>
</comment>
<dbReference type="EMBL" id="JADCNM010000005">
    <property type="protein sequence ID" value="KAG0481877.1"/>
    <property type="molecule type" value="Genomic_DNA"/>
</dbReference>
<keyword evidence="5" id="KW-0807">Transducer</keyword>
<dbReference type="PANTHER" id="PTHR35129">
    <property type="entry name" value="GUANINE NUCLEOTIDE-BINDING PROTEIN SUBUNIT GAMMA 1"/>
    <property type="match status" value="1"/>
</dbReference>
<feature type="coiled-coil region" evidence="6">
    <location>
        <begin position="37"/>
        <end position="64"/>
    </location>
</feature>
<feature type="domain" description="G protein gamma" evidence="8">
    <location>
        <begin position="41"/>
        <end position="115"/>
    </location>
</feature>
<evidence type="ECO:0000313" key="9">
    <source>
        <dbReference type="EMBL" id="KAG0481877.1"/>
    </source>
</evidence>
<evidence type="ECO:0000256" key="4">
    <source>
        <dbReference type="ARBA" id="ARBA00023136"/>
    </source>
</evidence>
<dbReference type="PANTHER" id="PTHR35129:SF5">
    <property type="entry name" value="GUANINE NUCLEOTIDE-BINDING PROTEIN SUBUNIT GAMMA 2"/>
    <property type="match status" value="1"/>
</dbReference>
<evidence type="ECO:0000256" key="3">
    <source>
        <dbReference type="ARBA" id="ARBA00023054"/>
    </source>
</evidence>
<dbReference type="GO" id="GO:0007165">
    <property type="term" value="P:signal transduction"/>
    <property type="evidence" value="ECO:0007669"/>
    <property type="project" value="UniProtKB-KW"/>
</dbReference>
<dbReference type="InterPro" id="IPR045878">
    <property type="entry name" value="GG1/2"/>
</dbReference>
<keyword evidence="4" id="KW-0472">Membrane</keyword>
<keyword evidence="2" id="KW-1003">Cell membrane</keyword>
<feature type="region of interest" description="Disordered" evidence="7">
    <location>
        <begin position="1"/>
        <end position="27"/>
    </location>
</feature>
<evidence type="ECO:0000256" key="2">
    <source>
        <dbReference type="ARBA" id="ARBA00022475"/>
    </source>
</evidence>
<comment type="caution">
    <text evidence="9">The sequence shown here is derived from an EMBL/GenBank/DDBJ whole genome shotgun (WGS) entry which is preliminary data.</text>
</comment>
<protein>
    <recommendedName>
        <fullName evidence="8">G protein gamma domain-containing protein</fullName>
    </recommendedName>
</protein>
<evidence type="ECO:0000256" key="6">
    <source>
        <dbReference type="SAM" id="Coils"/>
    </source>
</evidence>
<dbReference type="InterPro" id="IPR015898">
    <property type="entry name" value="G-protein_gamma-like_dom"/>
</dbReference>
<evidence type="ECO:0000256" key="7">
    <source>
        <dbReference type="SAM" id="MobiDB-lite"/>
    </source>
</evidence>
<proteinExistence type="predicted"/>
<reference evidence="9 10" key="1">
    <citation type="journal article" date="2020" name="Nat. Food">
        <title>A phased Vanilla planifolia genome enables genetic improvement of flavour and production.</title>
        <authorList>
            <person name="Hasing T."/>
            <person name="Tang H."/>
            <person name="Brym M."/>
            <person name="Khazi F."/>
            <person name="Huang T."/>
            <person name="Chambers A.H."/>
        </authorList>
    </citation>
    <scope>NUCLEOTIDE SEQUENCE [LARGE SCALE GENOMIC DNA]</scope>
    <source>
        <tissue evidence="9">Leaf</tissue>
    </source>
</reference>
<dbReference type="OrthoDB" id="776094at2759"/>
<evidence type="ECO:0000256" key="1">
    <source>
        <dbReference type="ARBA" id="ARBA00004236"/>
    </source>
</evidence>
<keyword evidence="3 6" id="KW-0175">Coiled coil</keyword>
<dbReference type="SMART" id="SM01224">
    <property type="entry name" value="G_gamma"/>
    <property type="match status" value="1"/>
</dbReference>
<evidence type="ECO:0000259" key="8">
    <source>
        <dbReference type="SMART" id="SM01224"/>
    </source>
</evidence>